<protein>
    <submittedName>
        <fullName evidence="2">Uncharacterized protein</fullName>
    </submittedName>
</protein>
<name>A0A4Y3KDF5_CELUD</name>
<organism evidence="2 3">
    <name type="scientific">Cellulomonas uda</name>
    <dbReference type="NCBI Taxonomy" id="1714"/>
    <lineage>
        <taxon>Bacteria</taxon>
        <taxon>Bacillati</taxon>
        <taxon>Actinomycetota</taxon>
        <taxon>Actinomycetes</taxon>
        <taxon>Micrococcales</taxon>
        <taxon>Cellulomonadaceae</taxon>
        <taxon>Cellulomonas</taxon>
    </lineage>
</organism>
<sequence length="555" mass="59297">MTNVTIEAGTLTANREDRVVSGLLLPYGEVGRTNLGRFSVDRGVFEVPSDPLVLTANLAHKREDPVGRVLTTNDTEAGLFASFKIAATPEGDQLLNDIDDGKTKALSVEATGVVIRDGKAIKGRVFGAAFVDRGAFPSATLLAEDAGDDAEPTGDALPPEIPADSDSESVTREVITVDGVQYQRVTTSTYTTETTPVSDEPADEPEKTEAPVPENLNAQAPAGGFAARRKTAPAITPGHLFAALAMYHRNGDRTGLDQIREAGRADTLFAALEDITFSGEGSLGDKIIVPDWVGQFWSGVQHQRVVVPQLGSKDLTAFHVKGWNWTAKPRMERWGGNKTAVPSNEVDAEPETFSAQPFAGAHDIAREMKDFPNPEFWEAYFTAMRESYAIESDAYALEKLVEAATPVTTGLAPIGYDGPDVLIKLVDAALAVNRKGVPTFAFLSESDWREYALTPKDHTLELLTQSLSSLSEGAVGGFKVLPTPYDQDENPVLQDGQVLVGTRAAATFRELPGSPIRVEGLDIAKGGIDPALHGYGLVQIDEPGGLALVDGSIQS</sequence>
<dbReference type="RefSeq" id="WP_141320552.1">
    <property type="nucleotide sequence ID" value="NZ_BJLP01000028.1"/>
</dbReference>
<keyword evidence="3" id="KW-1185">Reference proteome</keyword>
<comment type="caution">
    <text evidence="2">The sequence shown here is derived from an EMBL/GenBank/DDBJ whole genome shotgun (WGS) entry which is preliminary data.</text>
</comment>
<evidence type="ECO:0000313" key="3">
    <source>
        <dbReference type="Proteomes" id="UP000315842"/>
    </source>
</evidence>
<dbReference type="Proteomes" id="UP000315842">
    <property type="component" value="Unassembled WGS sequence"/>
</dbReference>
<evidence type="ECO:0000256" key="1">
    <source>
        <dbReference type="SAM" id="MobiDB-lite"/>
    </source>
</evidence>
<proteinExistence type="predicted"/>
<reference evidence="2 3" key="1">
    <citation type="submission" date="2019-06" db="EMBL/GenBank/DDBJ databases">
        <title>Whole genome shotgun sequence of Cellulomonas uda NBRC 3747.</title>
        <authorList>
            <person name="Hosoyama A."/>
            <person name="Uohara A."/>
            <person name="Ohji S."/>
            <person name="Ichikawa N."/>
        </authorList>
    </citation>
    <scope>NUCLEOTIDE SEQUENCE [LARGE SCALE GENOMIC DNA]</scope>
    <source>
        <strain evidence="2 3">NBRC 3747</strain>
    </source>
</reference>
<dbReference type="AlphaFoldDB" id="A0A4Y3KDF5"/>
<gene>
    <name evidence="2" type="ORF">CUD01_18480</name>
</gene>
<accession>A0A4Y3KDF5</accession>
<feature type="region of interest" description="Disordered" evidence="1">
    <location>
        <begin position="145"/>
        <end position="170"/>
    </location>
</feature>
<evidence type="ECO:0000313" key="2">
    <source>
        <dbReference type="EMBL" id="GEA81404.1"/>
    </source>
</evidence>
<dbReference type="EMBL" id="BJLP01000028">
    <property type="protein sequence ID" value="GEA81404.1"/>
    <property type="molecule type" value="Genomic_DNA"/>
</dbReference>
<feature type="region of interest" description="Disordered" evidence="1">
    <location>
        <begin position="188"/>
        <end position="217"/>
    </location>
</feature>